<name>Q98558_PBCV1</name>
<reference evidence="1 2" key="5">
    <citation type="journal article" date="1997" name="Virology">
        <title>Analysis of 74 kb of DNA located at the right end of the 330-kb chlorella virus PBCV-1 genome.</title>
        <authorList>
            <person name="Li Y."/>
            <person name="Lu Z."/>
            <person name="Sun L."/>
            <person name="Ropp S."/>
            <person name="Kutish G.F."/>
            <person name="Rock D.L."/>
            <person name="Van Etten J.L."/>
        </authorList>
    </citation>
    <scope>NUCLEOTIDE SEQUENCE [LARGE SCALE GENOMIC DNA]</scope>
</reference>
<accession>Q98558</accession>
<dbReference type="OrthoDB" id="37104at10239"/>
<gene>
    <name evidence="1" type="primary">a508R</name>
</gene>
<reference evidence="1 2" key="8">
    <citation type="journal article" date="2010" name="J. Virol.">
        <title>Microarray analysis of Paramecium bursaria chlorella virus 1 transcription.</title>
        <authorList>
            <person name="Yanai-Balser G.M."/>
            <person name="Duncan G.A."/>
            <person name="Eudy J.D."/>
            <person name="Wang D."/>
            <person name="Li X."/>
            <person name="Agarkova I.V."/>
            <person name="Dunigan D.D."/>
            <person name="Van Etten J.L."/>
        </authorList>
    </citation>
    <scope>NUCLEOTIDE SEQUENCE [LARGE SCALE GENOMIC DNA]</scope>
</reference>
<protein>
    <submittedName>
        <fullName evidence="1">Uncharacterized protein</fullName>
    </submittedName>
</protein>
<dbReference type="EMBL" id="JF411744">
    <property type="protein sequence ID" value="AAC96875.1"/>
    <property type="molecule type" value="Genomic_DNA"/>
</dbReference>
<dbReference type="GeneID" id="918393"/>
<evidence type="ECO:0000313" key="2">
    <source>
        <dbReference type="Proteomes" id="UP000000862"/>
    </source>
</evidence>
<dbReference type="RefSeq" id="NP_048864.1">
    <property type="nucleotide sequence ID" value="NC_000852.5"/>
</dbReference>
<evidence type="ECO:0000313" key="1">
    <source>
        <dbReference type="EMBL" id="AAC96875.1"/>
    </source>
</evidence>
<organismHost>
    <name type="scientific">Chlorella</name>
    <dbReference type="NCBI Taxonomy" id="3071"/>
</organismHost>
<sequence>MLAVNLLLSFSSRHILFGGFLLAFRRSDLRCSPPTVRSISLALSITPKSEGSVFFLDIVVFSMRESINIFSRSSSSS</sequence>
<dbReference type="KEGG" id="vg:918393"/>
<reference evidence="1 2" key="6">
    <citation type="journal article" date="1999" name="Virology">
        <title>Chlorella virus PBCV-1 encodes a functional homospermidine synthase.</title>
        <authorList>
            <person name="Kaiser A."/>
            <person name="Vollmert M."/>
            <person name="Tholl D."/>
            <person name="Graves M.V."/>
            <person name="Gurnon J.R."/>
            <person name="Xing W."/>
            <person name="Lisec A.D."/>
            <person name="Nickerson K.W."/>
            <person name="Van Etten J.L."/>
        </authorList>
    </citation>
    <scope>NUCLEOTIDE SEQUENCE [LARGE SCALE GENOMIC DNA]</scope>
</reference>
<organism evidence="1 2">
    <name type="scientific">Paramecium bursaria Chlorella virus 1</name>
    <name type="common">PBCV-1</name>
    <dbReference type="NCBI Taxonomy" id="10506"/>
    <lineage>
        <taxon>Viruses</taxon>
        <taxon>Varidnaviria</taxon>
        <taxon>Bamfordvirae</taxon>
        <taxon>Nucleocytoviricota</taxon>
        <taxon>Megaviricetes</taxon>
        <taxon>Algavirales</taxon>
        <taxon>Phycodnaviridae</taxon>
        <taxon>Chlorovirus</taxon>
        <taxon>Chlorovirus vanettense</taxon>
    </lineage>
</organism>
<reference evidence="1 2" key="2">
    <citation type="journal article" date="1995" name="Virology">
        <title>Analysis of 43 kb of the Chlorella virus PBCV-1 330-kb genome: map positions 45 to 88.</title>
        <authorList>
            <person name="Li Y."/>
            <person name="Lu Z."/>
            <person name="Burbank D.E."/>
            <person name="Kutish G.F."/>
            <person name="Rock D.L."/>
            <person name="Van Etten J.L."/>
        </authorList>
    </citation>
    <scope>NUCLEOTIDE SEQUENCE [LARGE SCALE GENOMIC DNA]</scope>
</reference>
<dbReference type="Proteomes" id="UP000000862">
    <property type="component" value="Segment"/>
</dbReference>
<reference evidence="1 2" key="4">
    <citation type="journal article" date="1996" name="Virology">
        <title>Analysis of 76 kb of the chlorella virus PBCV-1 330-kb genome: map positions 182 to 258.</title>
        <authorList>
            <person name="Kutish G.F."/>
            <person name="Li Y."/>
            <person name="Lu Z."/>
            <person name="Furuta M."/>
            <person name="Rock D.L."/>
            <person name="Van Etten J.L."/>
        </authorList>
    </citation>
    <scope>NUCLEOTIDE SEQUENCE [LARGE SCALE GENOMIC DNA]</scope>
</reference>
<dbReference type="PIR" id="T18010">
    <property type="entry name" value="T18010"/>
</dbReference>
<reference evidence="1 2" key="3">
    <citation type="journal article" date="1996" name="Virology">
        <title>Analysis of 94 kb of the chlorella virus PBCV-1 330-kb genome: map positions 88 to 182.</title>
        <authorList>
            <person name="Lu Z."/>
            <person name="Li Y."/>
            <person name="Que Q."/>
            <person name="Kutish G.F."/>
            <person name="Rock D.L."/>
            <person name="Van Etten J.L."/>
        </authorList>
    </citation>
    <scope>NUCLEOTIDE SEQUENCE [LARGE SCALE GENOMIC DNA]</scope>
</reference>
<keyword evidence="2" id="KW-1185">Reference proteome</keyword>
<reference evidence="1 2" key="1">
    <citation type="journal article" date="1995" name="Virology">
        <title>Analysis of 45 kb of DNA located at the left end of the chlorella virus PBCV-1 genome.</title>
        <authorList>
            <person name="Lu Z."/>
            <person name="Li Y."/>
            <person name="Zhang Y."/>
            <person name="Kutish G.F."/>
            <person name="Rock D.L."/>
            <person name="Van Etten J.L."/>
        </authorList>
    </citation>
    <scope>NUCLEOTIDE SEQUENCE [LARGE SCALE GENOMIC DNA]</scope>
</reference>
<reference evidence="1 2" key="7">
    <citation type="journal article" date="2000" name="Virology">
        <title>Characterization of a beta-1,3-glucanase encoded by chlorella virus PBCV-1.</title>
        <authorList>
            <person name="Sun L."/>
            <person name="Gurnon J.R."/>
            <person name="Adams B.J."/>
            <person name="Graves M.V."/>
            <person name="Van Etten J.L."/>
        </authorList>
    </citation>
    <scope>NUCLEOTIDE SEQUENCE [LARGE SCALE GENOMIC DNA]</scope>
</reference>
<proteinExistence type="predicted"/>